<dbReference type="EMBL" id="JAJDKQ010000001">
    <property type="protein sequence ID" value="MCB8560617.1"/>
    <property type="molecule type" value="Genomic_DNA"/>
</dbReference>
<reference evidence="8" key="1">
    <citation type="journal article" date="2020" name="Microbiol. Resour. Announc.">
        <title>Complete Genome Sequence of Faecalibacillus intestinalis JCM 34082, Isolated from Feces from a Healthy Japanese Female.</title>
        <authorList>
            <person name="Sakamoto M."/>
            <person name="Ikeyama N."/>
            <person name="Toyoda A."/>
            <person name="Murakami T."/>
            <person name="Mori H."/>
            <person name="Ohkuma M."/>
        </authorList>
    </citation>
    <scope>NUCLEOTIDE SEQUENCE</scope>
    <source>
        <strain evidence="8">14EGH31</strain>
    </source>
</reference>
<evidence type="ECO:0000313" key="8">
    <source>
        <dbReference type="EMBL" id="BCL58146.1"/>
    </source>
</evidence>
<protein>
    <recommendedName>
        <fullName evidence="5">Pseudouridine synthase</fullName>
        <ecNumber evidence="5">5.4.99.-</ecNumber>
    </recommendedName>
</protein>
<dbReference type="PROSITE" id="PS01149">
    <property type="entry name" value="PSI_RSU"/>
    <property type="match status" value="1"/>
</dbReference>
<evidence type="ECO:0000313" key="9">
    <source>
        <dbReference type="EMBL" id="MCB8560617.1"/>
    </source>
</evidence>
<accession>A0A7I8E1J6</accession>
<dbReference type="GO" id="GO:0000455">
    <property type="term" value="P:enzyme-directed rRNA pseudouridine synthesis"/>
    <property type="evidence" value="ECO:0007669"/>
    <property type="project" value="UniProtKB-ARBA"/>
</dbReference>
<dbReference type="GO" id="GO:0003723">
    <property type="term" value="F:RNA binding"/>
    <property type="evidence" value="ECO:0007669"/>
    <property type="project" value="UniProtKB-KW"/>
</dbReference>
<dbReference type="GeneID" id="70580298"/>
<dbReference type="InterPro" id="IPR006145">
    <property type="entry name" value="PsdUridine_synth_RsuA/RluA"/>
</dbReference>
<name>A0A7I8E1J6_9FIRM</name>
<dbReference type="SUPFAM" id="SSF55174">
    <property type="entry name" value="Alpha-L RNA-binding motif"/>
    <property type="match status" value="1"/>
</dbReference>
<dbReference type="Gene3D" id="3.30.70.1560">
    <property type="entry name" value="Alpha-L RNA-binding motif"/>
    <property type="match status" value="1"/>
</dbReference>
<dbReference type="Pfam" id="PF01479">
    <property type="entry name" value="S4"/>
    <property type="match status" value="1"/>
</dbReference>
<dbReference type="NCBIfam" id="TIGR00093">
    <property type="entry name" value="pseudouridine synthase"/>
    <property type="match status" value="1"/>
</dbReference>
<dbReference type="Proteomes" id="UP000593842">
    <property type="component" value="Chromosome"/>
</dbReference>
<dbReference type="Pfam" id="PF00849">
    <property type="entry name" value="PseudoU_synth_2"/>
    <property type="match status" value="1"/>
</dbReference>
<dbReference type="KEGG" id="fit:Fi14EGH31_18580"/>
<dbReference type="CDD" id="cd02553">
    <property type="entry name" value="PseudoU_synth_RsuA"/>
    <property type="match status" value="1"/>
</dbReference>
<dbReference type="EC" id="5.4.99.-" evidence="5"/>
<evidence type="ECO:0000256" key="1">
    <source>
        <dbReference type="ARBA" id="ARBA00008348"/>
    </source>
</evidence>
<dbReference type="SUPFAM" id="SSF55120">
    <property type="entry name" value="Pseudouridine synthase"/>
    <property type="match status" value="1"/>
</dbReference>
<dbReference type="InterPro" id="IPR020103">
    <property type="entry name" value="PsdUridine_synth_cat_dom_sf"/>
</dbReference>
<proteinExistence type="inferred from homology"/>
<keyword evidence="2 4" id="KW-0694">RNA-binding</keyword>
<dbReference type="InterPro" id="IPR020094">
    <property type="entry name" value="TruA/RsuA/RluB/E/F_N"/>
</dbReference>
<dbReference type="InterPro" id="IPR018496">
    <property type="entry name" value="PsdUridine_synth_RsuA/RluB_CS"/>
</dbReference>
<dbReference type="InterPro" id="IPR042092">
    <property type="entry name" value="PsdUridine_s_RsuA/RluB/E/F_cat"/>
</dbReference>
<evidence type="ECO:0000256" key="2">
    <source>
        <dbReference type="ARBA" id="ARBA00022884"/>
    </source>
</evidence>
<feature type="domain" description="RNA-binding S4" evidence="7">
    <location>
        <begin position="16"/>
        <end position="46"/>
    </location>
</feature>
<reference evidence="9" key="3">
    <citation type="submission" date="2021-10" db="EMBL/GenBank/DDBJ databases">
        <title>Collection of gut derived symbiotic bacterial strains cultured from healthy donors.</title>
        <authorList>
            <person name="Lin H."/>
            <person name="Littmann E."/>
            <person name="Kohout C."/>
            <person name="Pamer E.G."/>
        </authorList>
    </citation>
    <scope>NUCLEOTIDE SEQUENCE</scope>
    <source>
        <strain evidence="9">DFI.5.2</strain>
    </source>
</reference>
<evidence type="ECO:0000256" key="4">
    <source>
        <dbReference type="PROSITE-ProRule" id="PRU00182"/>
    </source>
</evidence>
<evidence type="ECO:0000313" key="10">
    <source>
        <dbReference type="Proteomes" id="UP000593842"/>
    </source>
</evidence>
<gene>
    <name evidence="8" type="ORF">Fi14EGH31_18580</name>
    <name evidence="9" type="ORF">LJD74_01180</name>
</gene>
<dbReference type="RefSeq" id="WP_227408293.1">
    <property type="nucleotide sequence ID" value="NZ_AP024085.1"/>
</dbReference>
<dbReference type="PANTHER" id="PTHR47683:SF4">
    <property type="entry name" value="PSEUDOURIDINE SYNTHASE"/>
    <property type="match status" value="1"/>
</dbReference>
<evidence type="ECO:0000259" key="6">
    <source>
        <dbReference type="Pfam" id="PF00849"/>
    </source>
</evidence>
<dbReference type="AlphaFoldDB" id="A0A7I8E1J6"/>
<dbReference type="InterPro" id="IPR050343">
    <property type="entry name" value="RsuA_PseudoU_synthase"/>
</dbReference>
<sequence length="232" mass="27151">MKDLYYVLMYNHLGNVKQCKTLIKHGLIKVNGLVETDAKRKITEDDCIEYQNRILNSQPFTYIMLNKPQGYICANKDEKEKCVIDLIEEKDCFCLGRLDRDTTGLLLLTNDKSLKKLLLPQNHVDKVYLVEAKRKLSKKDKEIFARGIVIDENIQCLPAKMDIIDDYWCYVTIQEGKYHQIKKMFLSLNNEVVSLKRISFDQIQLDSSLKEGDYRFLTKEERNKLIKKAAQC</sequence>
<dbReference type="EMBL" id="AP024085">
    <property type="protein sequence ID" value="BCL58146.1"/>
    <property type="molecule type" value="Genomic_DNA"/>
</dbReference>
<organism evidence="8 10">
    <name type="scientific">Faecalibacillus intestinalis</name>
    <dbReference type="NCBI Taxonomy" id="1982626"/>
    <lineage>
        <taxon>Bacteria</taxon>
        <taxon>Bacillati</taxon>
        <taxon>Bacillota</taxon>
        <taxon>Erysipelotrichia</taxon>
        <taxon>Erysipelotrichales</taxon>
        <taxon>Coprobacillaceae</taxon>
        <taxon>Faecalibacillus</taxon>
    </lineage>
</organism>
<dbReference type="Gene3D" id="3.30.70.580">
    <property type="entry name" value="Pseudouridine synthase I, catalytic domain, N-terminal subdomain"/>
    <property type="match status" value="1"/>
</dbReference>
<evidence type="ECO:0000256" key="3">
    <source>
        <dbReference type="ARBA" id="ARBA00023235"/>
    </source>
</evidence>
<keyword evidence="3 5" id="KW-0413">Isomerase</keyword>
<reference evidence="10" key="2">
    <citation type="submission" date="2020-09" db="EMBL/GenBank/DDBJ databases">
        <title>Complete genome sequencing of Faecalibacillus intestinalis strain 14EGH31.</title>
        <authorList>
            <person name="Sakamoto M."/>
            <person name="Murakami T."/>
            <person name="Mori H."/>
        </authorList>
    </citation>
    <scope>NUCLEOTIDE SEQUENCE [LARGE SCALE GENOMIC DNA]</scope>
    <source>
        <strain evidence="10">14EGH31</strain>
    </source>
</reference>
<evidence type="ECO:0000259" key="7">
    <source>
        <dbReference type="Pfam" id="PF01479"/>
    </source>
</evidence>
<dbReference type="PANTHER" id="PTHR47683">
    <property type="entry name" value="PSEUDOURIDINE SYNTHASE FAMILY PROTEIN-RELATED"/>
    <property type="match status" value="1"/>
</dbReference>
<feature type="domain" description="Pseudouridine synthase RsuA/RluA-like" evidence="6">
    <location>
        <begin position="62"/>
        <end position="186"/>
    </location>
</feature>
<dbReference type="InterPro" id="IPR000748">
    <property type="entry name" value="PsdUridine_synth_RsuA/RluB/E/F"/>
</dbReference>
<dbReference type="InterPro" id="IPR002942">
    <property type="entry name" value="S4_RNA-bd"/>
</dbReference>
<dbReference type="CDD" id="cd00165">
    <property type="entry name" value="S4"/>
    <property type="match status" value="1"/>
</dbReference>
<comment type="similarity">
    <text evidence="1 5">Belongs to the pseudouridine synthase RsuA family.</text>
</comment>
<dbReference type="InterPro" id="IPR036986">
    <property type="entry name" value="S4_RNA-bd_sf"/>
</dbReference>
<dbReference type="GO" id="GO:0120159">
    <property type="term" value="F:rRNA pseudouridine synthase activity"/>
    <property type="evidence" value="ECO:0007669"/>
    <property type="project" value="UniProtKB-ARBA"/>
</dbReference>
<dbReference type="Proteomes" id="UP001197827">
    <property type="component" value="Unassembled WGS sequence"/>
</dbReference>
<dbReference type="Gene3D" id="3.10.290.10">
    <property type="entry name" value="RNA-binding S4 domain"/>
    <property type="match status" value="1"/>
</dbReference>
<dbReference type="PROSITE" id="PS50889">
    <property type="entry name" value="S4"/>
    <property type="match status" value="1"/>
</dbReference>
<evidence type="ECO:0000256" key="5">
    <source>
        <dbReference type="RuleBase" id="RU003887"/>
    </source>
</evidence>